<evidence type="ECO:0000313" key="8">
    <source>
        <dbReference type="Proteomes" id="UP001432027"/>
    </source>
</evidence>
<comment type="caution">
    <text evidence="7">The sequence shown here is derived from an EMBL/GenBank/DDBJ whole genome shotgun (WGS) entry which is preliminary data.</text>
</comment>
<accession>A0AAV5TKN8</accession>
<keyword evidence="2 5" id="KW-0812">Transmembrane</keyword>
<evidence type="ECO:0000259" key="6">
    <source>
        <dbReference type="PROSITE" id="PS50262"/>
    </source>
</evidence>
<organism evidence="7 8">
    <name type="scientific">Pristionchus entomophagus</name>
    <dbReference type="NCBI Taxonomy" id="358040"/>
    <lineage>
        <taxon>Eukaryota</taxon>
        <taxon>Metazoa</taxon>
        <taxon>Ecdysozoa</taxon>
        <taxon>Nematoda</taxon>
        <taxon>Chromadorea</taxon>
        <taxon>Rhabditida</taxon>
        <taxon>Rhabditina</taxon>
        <taxon>Diplogasteromorpha</taxon>
        <taxon>Diplogasteroidea</taxon>
        <taxon>Neodiplogasteridae</taxon>
        <taxon>Pristionchus</taxon>
    </lineage>
</organism>
<dbReference type="InterPro" id="IPR019424">
    <property type="entry name" value="7TM_GPCR_Srsx"/>
</dbReference>
<dbReference type="Pfam" id="PF10320">
    <property type="entry name" value="7TM_GPCR_Srsx"/>
    <property type="match status" value="1"/>
</dbReference>
<evidence type="ECO:0000313" key="7">
    <source>
        <dbReference type="EMBL" id="GMS94802.1"/>
    </source>
</evidence>
<dbReference type="InterPro" id="IPR047130">
    <property type="entry name" value="7TM_GPCR_Srsx_nematod"/>
</dbReference>
<evidence type="ECO:0000256" key="1">
    <source>
        <dbReference type="ARBA" id="ARBA00004370"/>
    </source>
</evidence>
<dbReference type="PANTHER" id="PTHR23360">
    <property type="entry name" value="G-PROTEIN COUPLED RECEPTORS FAMILY 1 PROFILE DOMAIN-CONTAINING PROTEIN-RELATED"/>
    <property type="match status" value="1"/>
</dbReference>
<reference evidence="7" key="1">
    <citation type="submission" date="2023-10" db="EMBL/GenBank/DDBJ databases">
        <title>Genome assembly of Pristionchus species.</title>
        <authorList>
            <person name="Yoshida K."/>
            <person name="Sommer R.J."/>
        </authorList>
    </citation>
    <scope>NUCLEOTIDE SEQUENCE</scope>
    <source>
        <strain evidence="7">RS0144</strain>
    </source>
</reference>
<name>A0AAV5TKN8_9BILA</name>
<keyword evidence="4 5" id="KW-0472">Membrane</keyword>
<dbReference type="Gene3D" id="1.20.1070.10">
    <property type="entry name" value="Rhodopsin 7-helix transmembrane proteins"/>
    <property type="match status" value="1"/>
</dbReference>
<dbReference type="InterPro" id="IPR017452">
    <property type="entry name" value="GPCR_Rhodpsn_7TM"/>
</dbReference>
<proteinExistence type="predicted"/>
<keyword evidence="3 5" id="KW-1133">Transmembrane helix</keyword>
<dbReference type="GO" id="GO:0016020">
    <property type="term" value="C:membrane"/>
    <property type="evidence" value="ECO:0007669"/>
    <property type="project" value="UniProtKB-SubCell"/>
</dbReference>
<dbReference type="SUPFAM" id="SSF81321">
    <property type="entry name" value="Family A G protein-coupled receptor-like"/>
    <property type="match status" value="1"/>
</dbReference>
<evidence type="ECO:0000256" key="2">
    <source>
        <dbReference type="ARBA" id="ARBA00022692"/>
    </source>
</evidence>
<dbReference type="PROSITE" id="PS50262">
    <property type="entry name" value="G_PROTEIN_RECEP_F1_2"/>
    <property type="match status" value="1"/>
</dbReference>
<keyword evidence="8" id="KW-1185">Reference proteome</keyword>
<feature type="non-terminal residue" evidence="7">
    <location>
        <position position="123"/>
    </location>
</feature>
<feature type="transmembrane region" description="Helical" evidence="5">
    <location>
        <begin position="13"/>
        <end position="33"/>
    </location>
</feature>
<gene>
    <name evidence="7" type="ORF">PENTCL1PPCAC_16977</name>
</gene>
<evidence type="ECO:0000256" key="3">
    <source>
        <dbReference type="ARBA" id="ARBA00022989"/>
    </source>
</evidence>
<sequence length="123" mass="13849">MEMDKATIVLAELYTFLVLTGCITNSLIIAATVSSKMLHSTCNVLIAFFSFADIVHMTGQIPKILWILSGRFYMSSYLCNAFQALPLFGLSTGTFGVLSLGLDRLIWVFFRSYYTSKNSFRYL</sequence>
<dbReference type="AlphaFoldDB" id="A0AAV5TKN8"/>
<evidence type="ECO:0000256" key="4">
    <source>
        <dbReference type="ARBA" id="ARBA00023136"/>
    </source>
</evidence>
<evidence type="ECO:0000256" key="5">
    <source>
        <dbReference type="SAM" id="Phobius"/>
    </source>
</evidence>
<protein>
    <recommendedName>
        <fullName evidence="6">G-protein coupled receptors family 1 profile domain-containing protein</fullName>
    </recommendedName>
</protein>
<dbReference type="Proteomes" id="UP001432027">
    <property type="component" value="Unassembled WGS sequence"/>
</dbReference>
<feature type="transmembrane region" description="Helical" evidence="5">
    <location>
        <begin position="45"/>
        <end position="68"/>
    </location>
</feature>
<comment type="subcellular location">
    <subcellularLocation>
        <location evidence="1">Membrane</location>
    </subcellularLocation>
</comment>
<dbReference type="EMBL" id="BTSX01000004">
    <property type="protein sequence ID" value="GMS94802.1"/>
    <property type="molecule type" value="Genomic_DNA"/>
</dbReference>
<dbReference type="PANTHER" id="PTHR23360:SF5">
    <property type="entry name" value="G-PROTEIN COUPLED RECEPTORS FAMILY 1 PROFILE DOMAIN-CONTAINING PROTEIN"/>
    <property type="match status" value="1"/>
</dbReference>
<feature type="transmembrane region" description="Helical" evidence="5">
    <location>
        <begin position="88"/>
        <end position="110"/>
    </location>
</feature>
<feature type="domain" description="G-protein coupled receptors family 1 profile" evidence="6">
    <location>
        <begin position="24"/>
        <end position="123"/>
    </location>
</feature>